<dbReference type="Pfam" id="PF00753">
    <property type="entry name" value="Lactamase_B"/>
    <property type="match status" value="1"/>
</dbReference>
<evidence type="ECO:0000256" key="1">
    <source>
        <dbReference type="ARBA" id="ARBA00022723"/>
    </source>
</evidence>
<dbReference type="SUPFAM" id="SSF52821">
    <property type="entry name" value="Rhodanese/Cell cycle control phosphatase"/>
    <property type="match status" value="2"/>
</dbReference>
<dbReference type="PROSITE" id="PS00380">
    <property type="entry name" value="RHODANESE_1"/>
    <property type="match status" value="1"/>
</dbReference>
<keyword evidence="1" id="KW-0479">Metal-binding</keyword>
<dbReference type="SMART" id="SM00450">
    <property type="entry name" value="RHOD"/>
    <property type="match status" value="2"/>
</dbReference>
<dbReference type="RefSeq" id="WP_110341188.1">
    <property type="nucleotide sequence ID" value="NZ_JBHVKT010000047.1"/>
</dbReference>
<reference evidence="3 4" key="1">
    <citation type="submission" date="2016-07" db="EMBL/GenBank/DDBJ databases">
        <title>Draft genome sequence of Prauserella sp. YIM 121212, isolated from alkaline soil.</title>
        <authorList>
            <person name="Ruckert C."/>
            <person name="Albersmeier A."/>
            <person name="Jiang C.-L."/>
            <person name="Jiang Y."/>
            <person name="Kalinowski J."/>
            <person name="Schneider O."/>
            <person name="Winkler A."/>
            <person name="Zotchev S.B."/>
        </authorList>
    </citation>
    <scope>NUCLEOTIDE SEQUENCE [LARGE SCALE GENOMIC DNA]</scope>
    <source>
        <strain evidence="3 4">YIM 121212</strain>
    </source>
</reference>
<comment type="caution">
    <text evidence="3">The sequence shown here is derived from an EMBL/GenBank/DDBJ whole genome shotgun (WGS) entry which is preliminary data.</text>
</comment>
<dbReference type="PROSITE" id="PS50206">
    <property type="entry name" value="RHODANESE_3"/>
    <property type="match status" value="2"/>
</dbReference>
<name>A0A318M3G7_9PSEU</name>
<feature type="domain" description="Rhodanese" evidence="2">
    <location>
        <begin position="377"/>
        <end position="464"/>
    </location>
</feature>
<dbReference type="InterPro" id="IPR036866">
    <property type="entry name" value="RibonucZ/Hydroxyglut_hydro"/>
</dbReference>
<proteinExistence type="predicted"/>
<evidence type="ECO:0000313" key="3">
    <source>
        <dbReference type="EMBL" id="PXY25533.1"/>
    </source>
</evidence>
<evidence type="ECO:0000313" key="4">
    <source>
        <dbReference type="Proteomes" id="UP000247892"/>
    </source>
</evidence>
<keyword evidence="3" id="KW-0378">Hydrolase</keyword>
<dbReference type="Gene3D" id="3.60.15.10">
    <property type="entry name" value="Ribonuclease Z/Hydroxyacylglutathione hydrolase-like"/>
    <property type="match status" value="1"/>
</dbReference>
<dbReference type="GO" id="GO:0070813">
    <property type="term" value="P:hydrogen sulfide metabolic process"/>
    <property type="evidence" value="ECO:0007669"/>
    <property type="project" value="TreeGrafter"/>
</dbReference>
<dbReference type="InterPro" id="IPR036873">
    <property type="entry name" value="Rhodanese-like_dom_sf"/>
</dbReference>
<dbReference type="OrthoDB" id="3196337at2"/>
<organism evidence="3 4">
    <name type="scientific">Prauserella flavalba</name>
    <dbReference type="NCBI Taxonomy" id="1477506"/>
    <lineage>
        <taxon>Bacteria</taxon>
        <taxon>Bacillati</taxon>
        <taxon>Actinomycetota</taxon>
        <taxon>Actinomycetes</taxon>
        <taxon>Pseudonocardiales</taxon>
        <taxon>Pseudonocardiaceae</taxon>
        <taxon>Prauserella</taxon>
    </lineage>
</organism>
<keyword evidence="4" id="KW-1185">Reference proteome</keyword>
<dbReference type="CDD" id="cd07724">
    <property type="entry name" value="POD-like_MBL-fold"/>
    <property type="match status" value="1"/>
</dbReference>
<dbReference type="Proteomes" id="UP000247892">
    <property type="component" value="Unassembled WGS sequence"/>
</dbReference>
<accession>A0A318M3G7</accession>
<protein>
    <submittedName>
        <fullName evidence="3">Hydrolase</fullName>
    </submittedName>
</protein>
<dbReference type="GO" id="GO:0004792">
    <property type="term" value="F:thiosulfate-cyanide sulfurtransferase activity"/>
    <property type="evidence" value="ECO:0007669"/>
    <property type="project" value="InterPro"/>
</dbReference>
<dbReference type="GO" id="GO:0006749">
    <property type="term" value="P:glutathione metabolic process"/>
    <property type="evidence" value="ECO:0007669"/>
    <property type="project" value="InterPro"/>
</dbReference>
<dbReference type="GO" id="GO:0050313">
    <property type="term" value="F:sulfur dioxygenase activity"/>
    <property type="evidence" value="ECO:0007669"/>
    <property type="project" value="InterPro"/>
</dbReference>
<dbReference type="InterPro" id="IPR001279">
    <property type="entry name" value="Metallo-B-lactamas"/>
</dbReference>
<dbReference type="InterPro" id="IPR044528">
    <property type="entry name" value="POD-like_MBL-fold"/>
</dbReference>
<dbReference type="SMART" id="SM00849">
    <property type="entry name" value="Lactamase_B"/>
    <property type="match status" value="1"/>
</dbReference>
<dbReference type="Gene3D" id="3.40.250.10">
    <property type="entry name" value="Rhodanese-like domain"/>
    <property type="match status" value="2"/>
</dbReference>
<dbReference type="CDD" id="cd00158">
    <property type="entry name" value="RHOD"/>
    <property type="match status" value="2"/>
</dbReference>
<dbReference type="GO" id="GO:0046872">
    <property type="term" value="F:metal ion binding"/>
    <property type="evidence" value="ECO:0007669"/>
    <property type="project" value="UniProtKB-KW"/>
</dbReference>
<dbReference type="SUPFAM" id="SSF56281">
    <property type="entry name" value="Metallo-hydrolase/oxidoreductase"/>
    <property type="match status" value="1"/>
</dbReference>
<dbReference type="InterPro" id="IPR051682">
    <property type="entry name" value="Mito_Persulfide_Diox"/>
</dbReference>
<dbReference type="EMBL" id="MASU01000012">
    <property type="protein sequence ID" value="PXY25533.1"/>
    <property type="molecule type" value="Genomic_DNA"/>
</dbReference>
<dbReference type="GO" id="GO:0016787">
    <property type="term" value="F:hydrolase activity"/>
    <property type="evidence" value="ECO:0007669"/>
    <property type="project" value="UniProtKB-KW"/>
</dbReference>
<dbReference type="PANTHER" id="PTHR43084">
    <property type="entry name" value="PERSULFIDE DIOXYGENASE ETHE1"/>
    <property type="match status" value="1"/>
</dbReference>
<dbReference type="InterPro" id="IPR001307">
    <property type="entry name" value="Thiosulphate_STrfase_CS"/>
</dbReference>
<dbReference type="PANTHER" id="PTHR43084:SF1">
    <property type="entry name" value="PERSULFIDE DIOXYGENASE ETHE1, MITOCHONDRIAL"/>
    <property type="match status" value="1"/>
</dbReference>
<gene>
    <name evidence="3" type="ORF">BA062_25595</name>
</gene>
<dbReference type="AlphaFoldDB" id="A0A318M3G7"/>
<dbReference type="Pfam" id="PF00581">
    <property type="entry name" value="Rhodanese"/>
    <property type="match status" value="2"/>
</dbReference>
<sequence length="464" mass="50027">MWFQQFYLNSLGHASYLVGDEKTGQALVFDPRRDVDIYRQAARDQGFRITYACDSHGHNDYLSGLGELADSPHSPQVWGSAAGELSYPHRPLADGEQIEFGDVGIEVMHTPGHTPEHISLLVYDRSASADSPALLLSGGALLVGDLARPDLLGGEEQARRHAEVFCDTIQTKLLTLPDHVEVFPTHVAGSLCGGNIGSRLSTTVGYEKRANAILAEVSEKDEFVRQCLRLDNLPAVPPYWRRMRTQNMAGVDPLGVLTEPPALPADDVAAAINRGAIVLDTRSAEAFGGGHIPGALNVGLGSAFATWAGTVLPAEAEILLVLDRSSDLWEAIWQLLRIGYPMPTGWLAGGMSAWRTSARPVELTPQITVHELKRRLDQGEVTLLDVRQPAEWAAGHTEGATFITGAELPDRLDEVPADKPIAVTCGSGYRSSVATSLLARERGLPVINVAGGMTAWHRAGYPTT</sequence>
<evidence type="ECO:0000259" key="2">
    <source>
        <dbReference type="PROSITE" id="PS50206"/>
    </source>
</evidence>
<feature type="domain" description="Rhodanese" evidence="2">
    <location>
        <begin position="272"/>
        <end position="363"/>
    </location>
</feature>
<dbReference type="InterPro" id="IPR001763">
    <property type="entry name" value="Rhodanese-like_dom"/>
</dbReference>